<keyword evidence="5" id="KW-1185">Reference proteome</keyword>
<dbReference type="RefSeq" id="WP_020877828.1">
    <property type="nucleotide sequence ID" value="NZ_ATHJ01000105.1"/>
</dbReference>
<dbReference type="STRING" id="897.B2D07_16245"/>
<evidence type="ECO:0000256" key="3">
    <source>
        <dbReference type="ARBA" id="ARBA00023315"/>
    </source>
</evidence>
<dbReference type="InterPro" id="IPR001451">
    <property type="entry name" value="Hexapep"/>
</dbReference>
<dbReference type="Pfam" id="PF00132">
    <property type="entry name" value="Hexapep"/>
    <property type="match status" value="1"/>
</dbReference>
<accession>S7TFL0</accession>
<evidence type="ECO:0000256" key="2">
    <source>
        <dbReference type="ARBA" id="ARBA00022737"/>
    </source>
</evidence>
<comment type="caution">
    <text evidence="4">The sequence shown here is derived from an EMBL/GenBank/DDBJ whole genome shotgun (WGS) entry which is preliminary data.</text>
</comment>
<sequence>MMLNIPAKLFYRIGLRLKLKAYGVKYGNRIKGNRVVVKNIGQIIIGNNVSLKSFPDGEPYRTGLQTHCEDAVIRIGDNCNLNGTMIHCRTKVTIGRFCMFGPGTKIVDNDSHRISIDVIERRKTPNSAPIIIGDNVWVGMNALILKGVEIGENAIVAAYSVVTKNVPENTLVAGNPAKILKTLTK</sequence>
<dbReference type="PANTHER" id="PTHR23416">
    <property type="entry name" value="SIALIC ACID SYNTHASE-RELATED"/>
    <property type="match status" value="1"/>
</dbReference>
<dbReference type="CDD" id="cd04647">
    <property type="entry name" value="LbH_MAT_like"/>
    <property type="match status" value="1"/>
</dbReference>
<dbReference type="Proteomes" id="UP000014977">
    <property type="component" value="Unassembled WGS sequence"/>
</dbReference>
<dbReference type="PROSITE" id="PS00101">
    <property type="entry name" value="HEXAPEP_TRANSFERASES"/>
    <property type="match status" value="1"/>
</dbReference>
<keyword evidence="1 4" id="KW-0808">Transferase</keyword>
<dbReference type="GO" id="GO:0016746">
    <property type="term" value="F:acyltransferase activity"/>
    <property type="evidence" value="ECO:0007669"/>
    <property type="project" value="UniProtKB-KW"/>
</dbReference>
<name>S7TFL0_DESML</name>
<dbReference type="OrthoDB" id="9782091at2"/>
<dbReference type="InterPro" id="IPR011004">
    <property type="entry name" value="Trimer_LpxA-like_sf"/>
</dbReference>
<dbReference type="Gene3D" id="2.160.10.10">
    <property type="entry name" value="Hexapeptide repeat proteins"/>
    <property type="match status" value="1"/>
</dbReference>
<dbReference type="SUPFAM" id="SSF51161">
    <property type="entry name" value="Trimeric LpxA-like enzymes"/>
    <property type="match status" value="1"/>
</dbReference>
<keyword evidence="2" id="KW-0677">Repeat</keyword>
<evidence type="ECO:0000313" key="5">
    <source>
        <dbReference type="Proteomes" id="UP000014977"/>
    </source>
</evidence>
<dbReference type="InterPro" id="IPR051159">
    <property type="entry name" value="Hexapeptide_acetyltransf"/>
</dbReference>
<evidence type="ECO:0000313" key="4">
    <source>
        <dbReference type="EMBL" id="EPR36012.1"/>
    </source>
</evidence>
<dbReference type="EMBL" id="ATHJ01000105">
    <property type="protein sequence ID" value="EPR36012.1"/>
    <property type="molecule type" value="Genomic_DNA"/>
</dbReference>
<gene>
    <name evidence="4" type="ORF">dsmv_0717</name>
</gene>
<organism evidence="4 5">
    <name type="scientific">Desulfococcus multivorans DSM 2059</name>
    <dbReference type="NCBI Taxonomy" id="1121405"/>
    <lineage>
        <taxon>Bacteria</taxon>
        <taxon>Pseudomonadati</taxon>
        <taxon>Thermodesulfobacteriota</taxon>
        <taxon>Desulfobacteria</taxon>
        <taxon>Desulfobacterales</taxon>
        <taxon>Desulfococcaceae</taxon>
        <taxon>Desulfococcus</taxon>
    </lineage>
</organism>
<dbReference type="eggNOG" id="COG0110">
    <property type="taxonomic scope" value="Bacteria"/>
</dbReference>
<dbReference type="AlphaFoldDB" id="S7TFL0"/>
<evidence type="ECO:0000256" key="1">
    <source>
        <dbReference type="ARBA" id="ARBA00022679"/>
    </source>
</evidence>
<protein>
    <submittedName>
        <fullName evidence="4">Transferase hexapeptide repeat containing protein</fullName>
    </submittedName>
</protein>
<reference evidence="4 5" key="1">
    <citation type="journal article" date="2013" name="Genome Announc.">
        <title>Draft genome sequences for three mercury-methylating, sulfate-reducing bacteria.</title>
        <authorList>
            <person name="Brown S.D."/>
            <person name="Hurt R.A.Jr."/>
            <person name="Gilmour C.C."/>
            <person name="Elias D.A."/>
        </authorList>
    </citation>
    <scope>NUCLEOTIDE SEQUENCE [LARGE SCALE GENOMIC DNA]</scope>
    <source>
        <strain evidence="4 5">DSM 2059</strain>
    </source>
</reference>
<dbReference type="InterPro" id="IPR018357">
    <property type="entry name" value="Hexapep_transf_CS"/>
</dbReference>
<proteinExistence type="predicted"/>
<keyword evidence="3" id="KW-0012">Acyltransferase</keyword>